<evidence type="ECO:0000256" key="6">
    <source>
        <dbReference type="SAM" id="SignalP"/>
    </source>
</evidence>
<evidence type="ECO:0000256" key="1">
    <source>
        <dbReference type="ARBA" id="ARBA00004442"/>
    </source>
</evidence>
<evidence type="ECO:0000256" key="2">
    <source>
        <dbReference type="ARBA" id="ARBA00005722"/>
    </source>
</evidence>
<sequence length="241" mass="25645">MKNALCAALALLATAQTPAVSAEPRQWNVGLAATADQSPFVGGDTQIGVKPVIIKENGFDIVGPAWSFSATPAREFYVGAGLDEWDHERGDSAVLQDMAELDRAINLRVGGAWKLANGTISADLAQDVAAHEGAQAKLRYTHHPDTPLNLRPYAELQWLSADLTDYYVGVDAAEAKADRPAYQADDSLALKVGVKMEKPLSRRLTLVGSVSANSYGSAIADSPIIDSSTVWGGYAGAAYRW</sequence>
<dbReference type="PANTHER" id="PTHR38776:SF1">
    <property type="entry name" value="MLTA-INTERACTING PROTEIN-RELATED"/>
    <property type="match status" value="1"/>
</dbReference>
<accession>A0AA51R5Q2</accession>
<dbReference type="PANTHER" id="PTHR38776">
    <property type="entry name" value="MLTA-INTERACTING PROTEIN-RELATED"/>
    <property type="match status" value="1"/>
</dbReference>
<name>A0AA51R5Q2_9GAMM</name>
<dbReference type="AlphaFoldDB" id="A0AA51R5Q2"/>
<feature type="chain" id="PRO_5041292731" evidence="6">
    <location>
        <begin position="23"/>
        <end position="241"/>
    </location>
</feature>
<proteinExistence type="inferred from homology"/>
<keyword evidence="9" id="KW-1185">Reference proteome</keyword>
<keyword evidence="5" id="KW-0998">Cell outer membrane</keyword>
<keyword evidence="3 6" id="KW-0732">Signal</keyword>
<evidence type="ECO:0000256" key="4">
    <source>
        <dbReference type="ARBA" id="ARBA00023136"/>
    </source>
</evidence>
<dbReference type="RefSeq" id="WP_308133329.1">
    <property type="nucleotide sequence ID" value="NZ_CP133217.1"/>
</dbReference>
<dbReference type="EMBL" id="CP133217">
    <property type="protein sequence ID" value="WML88040.1"/>
    <property type="molecule type" value="Genomic_DNA"/>
</dbReference>
<dbReference type="EMBL" id="JAVFKN010000001">
    <property type="protein sequence ID" value="MDQ5767098.1"/>
    <property type="molecule type" value="Genomic_DNA"/>
</dbReference>
<keyword evidence="4" id="KW-0472">Membrane</keyword>
<dbReference type="Proteomes" id="UP001229862">
    <property type="component" value="Chromosome"/>
</dbReference>
<gene>
    <name evidence="7" type="ORF">RCC75_01055</name>
    <name evidence="8" type="ORF">RCG00_06625</name>
</gene>
<evidence type="ECO:0000313" key="8">
    <source>
        <dbReference type="EMBL" id="WML88040.1"/>
    </source>
</evidence>
<evidence type="ECO:0000256" key="3">
    <source>
        <dbReference type="ARBA" id="ARBA00022729"/>
    </source>
</evidence>
<evidence type="ECO:0000256" key="5">
    <source>
        <dbReference type="ARBA" id="ARBA00023237"/>
    </source>
</evidence>
<protein>
    <submittedName>
        <fullName evidence="8">MipA/OmpV family protein</fullName>
    </submittedName>
</protein>
<organism evidence="8">
    <name type="scientific">Thiothrix subterranea</name>
    <dbReference type="NCBI Taxonomy" id="2735563"/>
    <lineage>
        <taxon>Bacteria</taxon>
        <taxon>Pseudomonadati</taxon>
        <taxon>Pseudomonadota</taxon>
        <taxon>Gammaproteobacteria</taxon>
        <taxon>Thiotrichales</taxon>
        <taxon>Thiotrichaceae</taxon>
        <taxon>Thiothrix</taxon>
    </lineage>
</organism>
<evidence type="ECO:0000313" key="9">
    <source>
        <dbReference type="Proteomes" id="UP001223336"/>
    </source>
</evidence>
<reference evidence="8 9" key="1">
    <citation type="submission" date="2023-08" db="EMBL/GenBank/DDBJ databases">
        <title>New molecular markers tilS and rpoB for phylogenetic and monitoring studies of the genus Thiothrix biodiversity.</title>
        <authorList>
            <person name="Ravin N.V."/>
            <person name="Smolyakov D."/>
            <person name="Markov N.D."/>
            <person name="Beletsky A.V."/>
            <person name="Mardanov A.V."/>
            <person name="Rudenko T.S."/>
            <person name="Grabovich M.Y."/>
        </authorList>
    </citation>
    <scope>NUCLEOTIDE SEQUENCE</scope>
    <source>
        <strain evidence="8">DNT52</strain>
        <strain evidence="7 9">H33</strain>
    </source>
</reference>
<dbReference type="Pfam" id="PF06629">
    <property type="entry name" value="MipA"/>
    <property type="match status" value="1"/>
</dbReference>
<dbReference type="InterPro" id="IPR010583">
    <property type="entry name" value="MipA"/>
</dbReference>
<comment type="subcellular location">
    <subcellularLocation>
        <location evidence="1">Cell outer membrane</location>
    </subcellularLocation>
</comment>
<feature type="signal peptide" evidence="6">
    <location>
        <begin position="1"/>
        <end position="22"/>
    </location>
</feature>
<comment type="similarity">
    <text evidence="2">Belongs to the MipA/OmpV family.</text>
</comment>
<dbReference type="Proteomes" id="UP001223336">
    <property type="component" value="Unassembled WGS sequence"/>
</dbReference>
<dbReference type="GO" id="GO:0009279">
    <property type="term" value="C:cell outer membrane"/>
    <property type="evidence" value="ECO:0007669"/>
    <property type="project" value="UniProtKB-SubCell"/>
</dbReference>
<evidence type="ECO:0000313" key="7">
    <source>
        <dbReference type="EMBL" id="MDQ5767098.1"/>
    </source>
</evidence>